<feature type="transmembrane region" description="Helical" evidence="1">
    <location>
        <begin position="47"/>
        <end position="68"/>
    </location>
</feature>
<keyword evidence="1" id="KW-0472">Membrane</keyword>
<protein>
    <recommendedName>
        <fullName evidence="2">Signal transduction histidine kinase internal region domain-containing protein</fullName>
    </recommendedName>
</protein>
<dbReference type="GO" id="GO:0000155">
    <property type="term" value="F:phosphorelay sensor kinase activity"/>
    <property type="evidence" value="ECO:0007669"/>
    <property type="project" value="InterPro"/>
</dbReference>
<keyword evidence="1" id="KW-1133">Transmembrane helix</keyword>
<dbReference type="EMBL" id="BMER01000006">
    <property type="protein sequence ID" value="GGH01409.1"/>
    <property type="molecule type" value="Genomic_DNA"/>
</dbReference>
<dbReference type="Pfam" id="PF06580">
    <property type="entry name" value="His_kinase"/>
    <property type="match status" value="1"/>
</dbReference>
<feature type="domain" description="Signal transduction histidine kinase internal region" evidence="2">
    <location>
        <begin position="162"/>
        <end position="239"/>
    </location>
</feature>
<accession>A0A917I1F2</accession>
<dbReference type="AlphaFoldDB" id="A0A917I1F2"/>
<reference evidence="3" key="1">
    <citation type="journal article" date="2014" name="Int. J. Syst. Evol. Microbiol.">
        <title>Complete genome sequence of Corynebacterium casei LMG S-19264T (=DSM 44701T), isolated from a smear-ripened cheese.</title>
        <authorList>
            <consortium name="US DOE Joint Genome Institute (JGI-PGF)"/>
            <person name="Walter F."/>
            <person name="Albersmeier A."/>
            <person name="Kalinowski J."/>
            <person name="Ruckert C."/>
        </authorList>
    </citation>
    <scope>NUCLEOTIDE SEQUENCE</scope>
    <source>
        <strain evidence="3">CGMCC 1.12195</strain>
    </source>
</reference>
<dbReference type="InterPro" id="IPR010559">
    <property type="entry name" value="Sig_transdc_His_kin_internal"/>
</dbReference>
<keyword evidence="1" id="KW-0812">Transmembrane</keyword>
<dbReference type="PANTHER" id="PTHR34220">
    <property type="entry name" value="SENSOR HISTIDINE KINASE YPDA"/>
    <property type="match status" value="1"/>
</dbReference>
<organism evidence="3 4">
    <name type="scientific">Parapedobacter pyrenivorans</name>
    <dbReference type="NCBI Taxonomy" id="1305674"/>
    <lineage>
        <taxon>Bacteria</taxon>
        <taxon>Pseudomonadati</taxon>
        <taxon>Bacteroidota</taxon>
        <taxon>Sphingobacteriia</taxon>
        <taxon>Sphingobacteriales</taxon>
        <taxon>Sphingobacteriaceae</taxon>
        <taxon>Parapedobacter</taxon>
    </lineage>
</organism>
<sequence length="351" mass="40158">MMLRQRLKLVNDWISEYHFEYYQAVYWICYIGLTFANNSLMAEPFSWWGVLVTIAFVMAIVYSIVYVFMRGFDPAIKTAAVLIGMFIAYALLFYLVAFVWHKPIGERIVKPGAALTFAGYLFAIFIHWYHSMLDAGLLAAIYRVRKVERQKRELLEKSHQTEVQFLTAQIDPHEYVNLLNIPYQMALSAGNTELAGVLLKLNERFLYVPEKVNDVSTEVPLHKEMDQCNRILWLNGKRYPGCFVTIDVPEALHHWVVPIFSVSALLQNAFKYGVSSDEHTPISLRAWEADDQLTIRLRNKIKPNKADVTSSGIGNENIRQRLALLYGGLASLDTCASPDGWYEATLTLTKS</sequence>
<evidence type="ECO:0000256" key="1">
    <source>
        <dbReference type="SAM" id="Phobius"/>
    </source>
</evidence>
<reference evidence="3" key="2">
    <citation type="submission" date="2020-09" db="EMBL/GenBank/DDBJ databases">
        <authorList>
            <person name="Sun Q."/>
            <person name="Zhou Y."/>
        </authorList>
    </citation>
    <scope>NUCLEOTIDE SEQUENCE</scope>
    <source>
        <strain evidence="3">CGMCC 1.12195</strain>
    </source>
</reference>
<dbReference type="PANTHER" id="PTHR34220:SF7">
    <property type="entry name" value="SENSOR HISTIDINE KINASE YPDA"/>
    <property type="match status" value="1"/>
</dbReference>
<comment type="caution">
    <text evidence="3">The sequence shown here is derived from an EMBL/GenBank/DDBJ whole genome shotgun (WGS) entry which is preliminary data.</text>
</comment>
<dbReference type="GO" id="GO:0016020">
    <property type="term" value="C:membrane"/>
    <property type="evidence" value="ECO:0007669"/>
    <property type="project" value="InterPro"/>
</dbReference>
<dbReference type="Proteomes" id="UP000660862">
    <property type="component" value="Unassembled WGS sequence"/>
</dbReference>
<dbReference type="InterPro" id="IPR050640">
    <property type="entry name" value="Bact_2-comp_sensor_kinase"/>
</dbReference>
<evidence type="ECO:0000313" key="3">
    <source>
        <dbReference type="EMBL" id="GGH01409.1"/>
    </source>
</evidence>
<gene>
    <name evidence="3" type="ORF">GCM10007415_41900</name>
</gene>
<feature type="transmembrane region" description="Helical" evidence="1">
    <location>
        <begin position="80"/>
        <end position="100"/>
    </location>
</feature>
<name>A0A917I1F2_9SPHI</name>
<evidence type="ECO:0000313" key="4">
    <source>
        <dbReference type="Proteomes" id="UP000660862"/>
    </source>
</evidence>
<evidence type="ECO:0000259" key="2">
    <source>
        <dbReference type="Pfam" id="PF06580"/>
    </source>
</evidence>
<keyword evidence="4" id="KW-1185">Reference proteome</keyword>
<dbReference type="RefSeq" id="WP_188508080.1">
    <property type="nucleotide sequence ID" value="NZ_BMER01000006.1"/>
</dbReference>
<dbReference type="InterPro" id="IPR036890">
    <property type="entry name" value="HATPase_C_sf"/>
</dbReference>
<dbReference type="Gene3D" id="3.30.565.10">
    <property type="entry name" value="Histidine kinase-like ATPase, C-terminal domain"/>
    <property type="match status" value="1"/>
</dbReference>
<proteinExistence type="predicted"/>